<proteinExistence type="predicted"/>
<dbReference type="PANTHER" id="PTHR22946:SF9">
    <property type="entry name" value="POLYKETIDE TRANSFERASE AF380"/>
    <property type="match status" value="1"/>
</dbReference>
<dbReference type="InterPro" id="IPR013736">
    <property type="entry name" value="Xaa-Pro_dipept_C"/>
</dbReference>
<dbReference type="Gene3D" id="1.10.3020.10">
    <property type="entry name" value="alpha-amino acid ester hydrolase ( Helical cap domain)"/>
    <property type="match status" value="1"/>
</dbReference>
<dbReference type="RefSeq" id="WP_234863712.1">
    <property type="nucleotide sequence ID" value="NZ_JAKEVY010000001.1"/>
</dbReference>
<dbReference type="Pfam" id="PF08530">
    <property type="entry name" value="PepX_C"/>
    <property type="match status" value="1"/>
</dbReference>
<dbReference type="Pfam" id="PF02129">
    <property type="entry name" value="Peptidase_S15"/>
    <property type="match status" value="1"/>
</dbReference>
<reference evidence="4 5" key="1">
    <citation type="submission" date="2022-01" db="EMBL/GenBank/DDBJ databases">
        <title>Flavihumibacter sp. nov., isolated from sediment of a river.</title>
        <authorList>
            <person name="Liu H."/>
        </authorList>
    </citation>
    <scope>NUCLEOTIDE SEQUENCE [LARGE SCALE GENOMIC DNA]</scope>
    <source>
        <strain evidence="4 5">RY-1</strain>
    </source>
</reference>
<feature type="domain" description="Xaa-Pro dipeptidyl-peptidase C-terminal" evidence="3">
    <location>
        <begin position="361"/>
        <end position="612"/>
    </location>
</feature>
<dbReference type="Gene3D" id="2.60.120.260">
    <property type="entry name" value="Galactose-binding domain-like"/>
    <property type="match status" value="1"/>
</dbReference>
<dbReference type="GO" id="GO:0016787">
    <property type="term" value="F:hydrolase activity"/>
    <property type="evidence" value="ECO:0007669"/>
    <property type="project" value="UniProtKB-KW"/>
</dbReference>
<dbReference type="InterPro" id="IPR000383">
    <property type="entry name" value="Xaa-Pro-like_dom"/>
</dbReference>
<dbReference type="InterPro" id="IPR050261">
    <property type="entry name" value="FrsA_esterase"/>
</dbReference>
<keyword evidence="1 4" id="KW-0378">Hydrolase</keyword>
<name>A0ABS9BC90_9BACT</name>
<keyword evidence="5" id="KW-1185">Reference proteome</keyword>
<feature type="signal peptide" evidence="2">
    <location>
        <begin position="1"/>
        <end position="19"/>
    </location>
</feature>
<accession>A0ABS9BC90</accession>
<dbReference type="InterPro" id="IPR029058">
    <property type="entry name" value="AB_hydrolase_fold"/>
</dbReference>
<feature type="chain" id="PRO_5045365704" evidence="2">
    <location>
        <begin position="20"/>
        <end position="623"/>
    </location>
</feature>
<evidence type="ECO:0000259" key="3">
    <source>
        <dbReference type="SMART" id="SM00939"/>
    </source>
</evidence>
<evidence type="ECO:0000313" key="5">
    <source>
        <dbReference type="Proteomes" id="UP001200145"/>
    </source>
</evidence>
<organism evidence="4 5">
    <name type="scientific">Flavihumibacter fluminis</name>
    <dbReference type="NCBI Taxonomy" id="2909236"/>
    <lineage>
        <taxon>Bacteria</taxon>
        <taxon>Pseudomonadati</taxon>
        <taxon>Bacteroidota</taxon>
        <taxon>Chitinophagia</taxon>
        <taxon>Chitinophagales</taxon>
        <taxon>Chitinophagaceae</taxon>
        <taxon>Flavihumibacter</taxon>
    </lineage>
</organism>
<dbReference type="SUPFAM" id="SSF49785">
    <property type="entry name" value="Galactose-binding domain-like"/>
    <property type="match status" value="1"/>
</dbReference>
<evidence type="ECO:0000313" key="4">
    <source>
        <dbReference type="EMBL" id="MCF1713226.1"/>
    </source>
</evidence>
<dbReference type="SUPFAM" id="SSF53474">
    <property type="entry name" value="alpha/beta-Hydrolases"/>
    <property type="match status" value="1"/>
</dbReference>
<keyword evidence="2" id="KW-0732">Signal</keyword>
<sequence>MKQLYSVLILIFVSISSFAQTPFSQDSSWIRDHYNKIENYIPMRDGVRLFTSIYMPTDSTEKHPILLTRTPYSCAPYGTENWRAFWETHIKYYMREGYIIVFQDVRGRWMSEGNFEDVRPFKKNKSATGETDEASDAYDAIDWLVKNLPNNNGRVGVMGISYPGFYTTMAAASGHPALKAVSPQAPVTDWFMGDDFHHNGALALMDGFLFYSGGFGYPRPLPTQTPPVNKLNIPRTDNYSTFLSIGPLSNFLKLTGDSIKFWKDLFAHPDYDNFWKERDARTAMFNIQPAVLTVGGLYDAEDCYGAWNLYKAIEKQNPGINNKIVMGPWYHGQWARGDGSSLGAIHFASKTSEWYQNHIELPFFQYHLKGKGSLDNLAEATIFFSGENNWKKLEQWPPRQMNPTPLYLQPNGGLDWMPVFGKKAPTEYISDPNKPVPYADGVHFNRTREYMIDDQRFADRRPDVVSFGTPELDSNLTLAGPVIADLLVSISSTDADFVVKLIDVFPDDTIAALSGFQQLVRGEIMRGKYRKSFEVPIPFKPNKPERVKFELPDVAHTFKKGHKLMIQIQSSWFPLMDRNPQQFMNIYEAKPNDFIKATIRIHHDGEQASNILLPVVHGSPGNN</sequence>
<evidence type="ECO:0000256" key="1">
    <source>
        <dbReference type="ARBA" id="ARBA00022801"/>
    </source>
</evidence>
<protein>
    <submittedName>
        <fullName evidence="4">CocE/NonD family hydrolase</fullName>
    </submittedName>
</protein>
<dbReference type="NCBIfam" id="TIGR00976">
    <property type="entry name" value="CocE_NonD"/>
    <property type="match status" value="1"/>
</dbReference>
<dbReference type="EMBL" id="JAKEVY010000001">
    <property type="protein sequence ID" value="MCF1713226.1"/>
    <property type="molecule type" value="Genomic_DNA"/>
</dbReference>
<comment type="caution">
    <text evidence="4">The sequence shown here is derived from an EMBL/GenBank/DDBJ whole genome shotgun (WGS) entry which is preliminary data.</text>
</comment>
<gene>
    <name evidence="4" type="ORF">L0U88_01125</name>
</gene>
<dbReference type="PANTHER" id="PTHR22946">
    <property type="entry name" value="DIENELACTONE HYDROLASE DOMAIN-CONTAINING PROTEIN-RELATED"/>
    <property type="match status" value="1"/>
</dbReference>
<dbReference type="InterPro" id="IPR005674">
    <property type="entry name" value="CocE/Ser_esterase"/>
</dbReference>
<dbReference type="Gene3D" id="3.40.50.1820">
    <property type="entry name" value="alpha/beta hydrolase"/>
    <property type="match status" value="1"/>
</dbReference>
<dbReference type="Proteomes" id="UP001200145">
    <property type="component" value="Unassembled WGS sequence"/>
</dbReference>
<dbReference type="InterPro" id="IPR008979">
    <property type="entry name" value="Galactose-bd-like_sf"/>
</dbReference>
<dbReference type="SMART" id="SM00939">
    <property type="entry name" value="PepX_C"/>
    <property type="match status" value="1"/>
</dbReference>
<evidence type="ECO:0000256" key="2">
    <source>
        <dbReference type="SAM" id="SignalP"/>
    </source>
</evidence>